<evidence type="ECO:0000256" key="1">
    <source>
        <dbReference type="SAM" id="Phobius"/>
    </source>
</evidence>
<dbReference type="GO" id="GO:0016020">
    <property type="term" value="C:membrane"/>
    <property type="evidence" value="ECO:0007669"/>
    <property type="project" value="TreeGrafter"/>
</dbReference>
<comment type="caution">
    <text evidence="3">The sequence shown here is derived from an EMBL/GenBank/DDBJ whole genome shotgun (WGS) entry which is preliminary data.</text>
</comment>
<dbReference type="InterPro" id="IPR022742">
    <property type="entry name" value="Hydrolase_4"/>
</dbReference>
<dbReference type="SUPFAM" id="SSF53474">
    <property type="entry name" value="alpha/beta-Hydrolases"/>
    <property type="match status" value="1"/>
</dbReference>
<dbReference type="AlphaFoldDB" id="A0A9P4QDU1"/>
<protein>
    <submittedName>
        <fullName evidence="3">Alpha/beta hydrolase BEM46/Esterase/lipase/thioesterase</fullName>
    </submittedName>
</protein>
<dbReference type="EMBL" id="MU003767">
    <property type="protein sequence ID" value="KAF2725402.1"/>
    <property type="molecule type" value="Genomic_DNA"/>
</dbReference>
<keyword evidence="4" id="KW-1185">Reference proteome</keyword>
<dbReference type="Pfam" id="PF12146">
    <property type="entry name" value="Hydrolase_4"/>
    <property type="match status" value="1"/>
</dbReference>
<evidence type="ECO:0000313" key="4">
    <source>
        <dbReference type="Proteomes" id="UP000799441"/>
    </source>
</evidence>
<reference evidence="3" key="1">
    <citation type="journal article" date="2020" name="Stud. Mycol.">
        <title>101 Dothideomycetes genomes: a test case for predicting lifestyles and emergence of pathogens.</title>
        <authorList>
            <person name="Haridas S."/>
            <person name="Albert R."/>
            <person name="Binder M."/>
            <person name="Bloem J."/>
            <person name="Labutti K."/>
            <person name="Salamov A."/>
            <person name="Andreopoulos B."/>
            <person name="Baker S."/>
            <person name="Barry K."/>
            <person name="Bills G."/>
            <person name="Bluhm B."/>
            <person name="Cannon C."/>
            <person name="Castanera R."/>
            <person name="Culley D."/>
            <person name="Daum C."/>
            <person name="Ezra D."/>
            <person name="Gonzalez J."/>
            <person name="Henrissat B."/>
            <person name="Kuo A."/>
            <person name="Liang C."/>
            <person name="Lipzen A."/>
            <person name="Lutzoni F."/>
            <person name="Magnuson J."/>
            <person name="Mondo S."/>
            <person name="Nolan M."/>
            <person name="Ohm R."/>
            <person name="Pangilinan J."/>
            <person name="Park H.-J."/>
            <person name="Ramirez L."/>
            <person name="Alfaro M."/>
            <person name="Sun H."/>
            <person name="Tritt A."/>
            <person name="Yoshinaga Y."/>
            <person name="Zwiers L.-H."/>
            <person name="Turgeon B."/>
            <person name="Goodwin S."/>
            <person name="Spatafora J."/>
            <person name="Crous P."/>
            <person name="Grigoriev I."/>
        </authorList>
    </citation>
    <scope>NUCLEOTIDE SEQUENCE</scope>
    <source>
        <strain evidence="3">CBS 116435</strain>
    </source>
</reference>
<dbReference type="PANTHER" id="PTHR12277">
    <property type="entry name" value="ALPHA/BETA HYDROLASE DOMAIN-CONTAINING PROTEIN"/>
    <property type="match status" value="1"/>
</dbReference>
<sequence>MESISLFWPYMKWPVYVTSFITAVFGSALYYYQNEIIYPRGIPPGSRTDVPRPQQFGMEDHAEELMLSTPDGERISAFLLKPPNKLQAKPVTMISFHGNAGNIGHRLPIGKILANDLQCTVLMLEYRGYGLSSGTPNEEGLKVDAQTGLDYIRSREDLQNNKIVIYGQSLGGAVSIDLVARNAHQGDIKGLILENTFTSIAELIPSALPIAKYLAPLCHQYWRSEQTLPQITNVPILFLSGLLDEIVPPSHMKKLFRSCRAKVCIWKELPHGDHNNSVAEQGYFLHIDDFIDDHVLERR</sequence>
<gene>
    <name evidence="3" type="ORF">K431DRAFT_238443</name>
</gene>
<keyword evidence="3" id="KW-0378">Hydrolase</keyword>
<evidence type="ECO:0000313" key="3">
    <source>
        <dbReference type="EMBL" id="KAF2725402.1"/>
    </source>
</evidence>
<keyword evidence="1" id="KW-0812">Transmembrane</keyword>
<proteinExistence type="predicted"/>
<organism evidence="3 4">
    <name type="scientific">Polychaeton citri CBS 116435</name>
    <dbReference type="NCBI Taxonomy" id="1314669"/>
    <lineage>
        <taxon>Eukaryota</taxon>
        <taxon>Fungi</taxon>
        <taxon>Dikarya</taxon>
        <taxon>Ascomycota</taxon>
        <taxon>Pezizomycotina</taxon>
        <taxon>Dothideomycetes</taxon>
        <taxon>Dothideomycetidae</taxon>
        <taxon>Capnodiales</taxon>
        <taxon>Capnodiaceae</taxon>
        <taxon>Polychaeton</taxon>
    </lineage>
</organism>
<name>A0A9P4QDU1_9PEZI</name>
<dbReference type="GO" id="GO:0008474">
    <property type="term" value="F:palmitoyl-(protein) hydrolase activity"/>
    <property type="evidence" value="ECO:0007669"/>
    <property type="project" value="TreeGrafter"/>
</dbReference>
<accession>A0A9P4QDU1</accession>
<dbReference type="InterPro" id="IPR029058">
    <property type="entry name" value="AB_hydrolase_fold"/>
</dbReference>
<feature type="transmembrane region" description="Helical" evidence="1">
    <location>
        <begin position="13"/>
        <end position="32"/>
    </location>
</feature>
<dbReference type="OrthoDB" id="10249433at2759"/>
<feature type="domain" description="Serine aminopeptidase S33" evidence="2">
    <location>
        <begin position="93"/>
        <end position="222"/>
    </location>
</feature>
<keyword evidence="1" id="KW-1133">Transmembrane helix</keyword>
<dbReference type="Proteomes" id="UP000799441">
    <property type="component" value="Unassembled WGS sequence"/>
</dbReference>
<dbReference type="PANTHER" id="PTHR12277:SF81">
    <property type="entry name" value="PROTEIN ABHD13"/>
    <property type="match status" value="1"/>
</dbReference>
<evidence type="ECO:0000259" key="2">
    <source>
        <dbReference type="Pfam" id="PF12146"/>
    </source>
</evidence>
<dbReference type="Gene3D" id="3.40.50.1820">
    <property type="entry name" value="alpha/beta hydrolase"/>
    <property type="match status" value="1"/>
</dbReference>
<keyword evidence="1" id="KW-0472">Membrane</keyword>